<organism evidence="5 6">
    <name type="scientific">Fulvimonas yonginensis</name>
    <dbReference type="NCBI Taxonomy" id="1495200"/>
    <lineage>
        <taxon>Bacteria</taxon>
        <taxon>Pseudomonadati</taxon>
        <taxon>Pseudomonadota</taxon>
        <taxon>Gammaproteobacteria</taxon>
        <taxon>Lysobacterales</taxon>
        <taxon>Rhodanobacteraceae</taxon>
        <taxon>Fulvimonas</taxon>
    </lineage>
</organism>
<protein>
    <submittedName>
        <fullName evidence="5">FAD-dependent monooxygenase</fullName>
    </submittedName>
</protein>
<gene>
    <name evidence="5" type="ORF">WAT24_02815</name>
</gene>
<dbReference type="InterPro" id="IPR050641">
    <property type="entry name" value="RIFMO-like"/>
</dbReference>
<evidence type="ECO:0000256" key="2">
    <source>
        <dbReference type="ARBA" id="ARBA00022630"/>
    </source>
</evidence>
<keyword evidence="5" id="KW-0503">Monooxygenase</keyword>
<proteinExistence type="predicted"/>
<dbReference type="GO" id="GO:0004497">
    <property type="term" value="F:monooxygenase activity"/>
    <property type="evidence" value="ECO:0007669"/>
    <property type="project" value="UniProtKB-KW"/>
</dbReference>
<evidence type="ECO:0000313" key="6">
    <source>
        <dbReference type="Proteomes" id="UP001381174"/>
    </source>
</evidence>
<dbReference type="PROSITE" id="PS51257">
    <property type="entry name" value="PROKAR_LIPOPROTEIN"/>
    <property type="match status" value="1"/>
</dbReference>
<dbReference type="Gene3D" id="3.50.50.60">
    <property type="entry name" value="FAD/NAD(P)-binding domain"/>
    <property type="match status" value="1"/>
</dbReference>
<comment type="cofactor">
    <cofactor evidence="1">
        <name>FAD</name>
        <dbReference type="ChEBI" id="CHEBI:57692"/>
    </cofactor>
</comment>
<dbReference type="Pfam" id="PF01494">
    <property type="entry name" value="FAD_binding_3"/>
    <property type="match status" value="1"/>
</dbReference>
<evidence type="ECO:0000259" key="4">
    <source>
        <dbReference type="Pfam" id="PF01494"/>
    </source>
</evidence>
<dbReference type="Gene3D" id="3.30.70.2450">
    <property type="match status" value="1"/>
</dbReference>
<accession>A0ABU8J906</accession>
<name>A0ABU8J906_9GAMM</name>
<dbReference type="PANTHER" id="PTHR43004:SF19">
    <property type="entry name" value="BINDING MONOOXYGENASE, PUTATIVE (JCVI)-RELATED"/>
    <property type="match status" value="1"/>
</dbReference>
<dbReference type="InterPro" id="IPR002938">
    <property type="entry name" value="FAD-bd"/>
</dbReference>
<dbReference type="PRINTS" id="PR00420">
    <property type="entry name" value="RNGMNOXGNASE"/>
</dbReference>
<evidence type="ECO:0000256" key="3">
    <source>
        <dbReference type="ARBA" id="ARBA00022827"/>
    </source>
</evidence>
<keyword evidence="5" id="KW-0560">Oxidoreductase</keyword>
<dbReference type="EMBL" id="JBBBNY010000001">
    <property type="protein sequence ID" value="MEI7035686.1"/>
    <property type="molecule type" value="Genomic_DNA"/>
</dbReference>
<dbReference type="Proteomes" id="UP001381174">
    <property type="component" value="Unassembled WGS sequence"/>
</dbReference>
<reference evidence="5 6" key="1">
    <citation type="journal article" date="2014" name="Int. J. Syst. Evol. Microbiol.">
        <title>Fulvimonas yonginensis sp. nov., isolated from greenhouse soil, and emended description of the genus Fulvimonas.</title>
        <authorList>
            <person name="Ahn J.H."/>
            <person name="Kim S.J."/>
            <person name="Weon H.Y."/>
            <person name="Hong S.B."/>
            <person name="Seok S.J."/>
            <person name="Kwon S.W."/>
        </authorList>
    </citation>
    <scope>NUCLEOTIDE SEQUENCE [LARGE SCALE GENOMIC DNA]</scope>
    <source>
        <strain evidence="5 6">KACC 16952</strain>
    </source>
</reference>
<dbReference type="SUPFAM" id="SSF51905">
    <property type="entry name" value="FAD/NAD(P)-binding domain"/>
    <property type="match status" value="1"/>
</dbReference>
<dbReference type="InterPro" id="IPR036188">
    <property type="entry name" value="FAD/NAD-bd_sf"/>
</dbReference>
<sequence>MQIPERTEVMIVGAGPCGLALAGCLAQRRIEHVLIDRLREPRATSRAAAVQARTLEVLEPLGVSRELIRRGVLAETFDIFSGDELRTRISFAGLETAYPFVLLLPQDQTERVLEERLRALGGGVLRGCEAARLTDDDAEGYARVDVDTPVGPRTIRARYVIGADGLHSMVRASLGIRFDEGTYPQSFVLGDVRLDREIGPYALRLSLADHGILLTAPFGDRRYRLIGAVQALPGPVDAGLLQAMLDERAPRVHRARIEAVAWSSGFRVHHGVAEHLRAGNVFLVGDAAHVHSPAGGQGMNNGIQDAVLLADLLARVLRSGSAPSALDAYEAMRLPRAREVVAFTDRLTRALSLESTPARHLRDRLVELLGTVPALRHLLAKNLAELDER</sequence>
<dbReference type="RefSeq" id="WP_336806299.1">
    <property type="nucleotide sequence ID" value="NZ_JBBBNY010000001.1"/>
</dbReference>
<keyword evidence="3" id="KW-0274">FAD</keyword>
<keyword evidence="2" id="KW-0285">Flavoprotein</keyword>
<evidence type="ECO:0000256" key="1">
    <source>
        <dbReference type="ARBA" id="ARBA00001974"/>
    </source>
</evidence>
<evidence type="ECO:0000313" key="5">
    <source>
        <dbReference type="EMBL" id="MEI7035686.1"/>
    </source>
</evidence>
<keyword evidence="6" id="KW-1185">Reference proteome</keyword>
<feature type="domain" description="FAD-binding" evidence="4">
    <location>
        <begin position="6"/>
        <end position="344"/>
    </location>
</feature>
<comment type="caution">
    <text evidence="5">The sequence shown here is derived from an EMBL/GenBank/DDBJ whole genome shotgun (WGS) entry which is preliminary data.</text>
</comment>
<dbReference type="PANTHER" id="PTHR43004">
    <property type="entry name" value="TRK SYSTEM POTASSIUM UPTAKE PROTEIN"/>
    <property type="match status" value="1"/>
</dbReference>